<feature type="non-terminal residue" evidence="1">
    <location>
        <position position="92"/>
    </location>
</feature>
<dbReference type="Proteomes" id="UP000265520">
    <property type="component" value="Unassembled WGS sequence"/>
</dbReference>
<keyword evidence="2" id="KW-1185">Reference proteome</keyword>
<reference evidence="1 2" key="1">
    <citation type="journal article" date="2018" name="Front. Plant Sci.">
        <title>Red Clover (Trifolium pratense) and Zigzag Clover (T. medium) - A Picture of Genomic Similarities and Differences.</title>
        <authorList>
            <person name="Dluhosova J."/>
            <person name="Istvanek J."/>
            <person name="Nedelnik J."/>
            <person name="Repkova J."/>
        </authorList>
    </citation>
    <scope>NUCLEOTIDE SEQUENCE [LARGE SCALE GENOMIC DNA]</scope>
    <source>
        <strain evidence="2">cv. 10/8</strain>
        <tissue evidence="1">Leaf</tissue>
    </source>
</reference>
<name>A0A392TBP0_9FABA</name>
<feature type="non-terminal residue" evidence="1">
    <location>
        <position position="1"/>
    </location>
</feature>
<organism evidence="1 2">
    <name type="scientific">Trifolium medium</name>
    <dbReference type="NCBI Taxonomy" id="97028"/>
    <lineage>
        <taxon>Eukaryota</taxon>
        <taxon>Viridiplantae</taxon>
        <taxon>Streptophyta</taxon>
        <taxon>Embryophyta</taxon>
        <taxon>Tracheophyta</taxon>
        <taxon>Spermatophyta</taxon>
        <taxon>Magnoliopsida</taxon>
        <taxon>eudicotyledons</taxon>
        <taxon>Gunneridae</taxon>
        <taxon>Pentapetalae</taxon>
        <taxon>rosids</taxon>
        <taxon>fabids</taxon>
        <taxon>Fabales</taxon>
        <taxon>Fabaceae</taxon>
        <taxon>Papilionoideae</taxon>
        <taxon>50 kb inversion clade</taxon>
        <taxon>NPAAA clade</taxon>
        <taxon>Hologalegina</taxon>
        <taxon>IRL clade</taxon>
        <taxon>Trifolieae</taxon>
        <taxon>Trifolium</taxon>
    </lineage>
</organism>
<dbReference type="EMBL" id="LXQA010530962">
    <property type="protein sequence ID" value="MCI57546.1"/>
    <property type="molecule type" value="Genomic_DNA"/>
</dbReference>
<evidence type="ECO:0000313" key="1">
    <source>
        <dbReference type="EMBL" id="MCI57546.1"/>
    </source>
</evidence>
<evidence type="ECO:0000313" key="2">
    <source>
        <dbReference type="Proteomes" id="UP000265520"/>
    </source>
</evidence>
<proteinExistence type="predicted"/>
<comment type="caution">
    <text evidence="1">The sequence shown here is derived from an EMBL/GenBank/DDBJ whole genome shotgun (WGS) entry which is preliminary data.</text>
</comment>
<dbReference type="AlphaFoldDB" id="A0A392TBP0"/>
<accession>A0A392TBP0</accession>
<protein>
    <submittedName>
        <fullName evidence="1">Uncharacterized protein</fullName>
    </submittedName>
</protein>
<sequence length="92" mass="9957">GAKDCGFKVENVKNESPSFKNWKVPAVRLKRKLRDDTGAKDYGFKPEIGGATGGKYLKMNNGIRSPVKSSKPAVNAQIFTPVAAEGSTFEPK</sequence>